<dbReference type="CTD" id="20320232"/>
<dbReference type="KEGG" id="ovi:T265_06050"/>
<sequence length="499" mass="55796">MTSLQSWHQLLAGLRNGPQSLRGHFSLPQGYHILETHYIDDCQLLLTRLLKILGPPTTGFAFLGAPQVDAVTEFPATLYSTCFSDFQLRFILDDIKPSMSYSSKRLKNLVRHLFGTWVTYHLKEVSGLRYCQAAQPQALEMQRSGSNYELPERSSAGIGFELRTSEITRARIPRRSHTPNNPPPPHTRVNRSDTKRFTSNRRYFNCPLRIPCPTTCCFVSLRKPTKSVVKMKDTHGANLHAGSSNVGTIDACQFVARAYCPVSLVAQKPVVNRSMTGTYRLGLGKAELLVRRVIEELVPFDLPTHPRSSFLALVISTCRQLEHHQRCISLVVLEFKPQSPAVRGARVYRSAAAPFRCLAAIPPEGSTRAGILPGCPSLDRGSREAEVGFEPRTFRSVNSCYNHLSHLARVATHRRKVLRAMQTSNLLCALHIHSHTAGNRVNIPDPVHGEWYILVSHRFASSTVTQPISETSAIVLGRVLLSLFRVRHPLEPGYQEIGD</sequence>
<dbReference type="AlphaFoldDB" id="A0A074ZLY3"/>
<accession>A0A074ZLY3</accession>
<organism evidence="2 3">
    <name type="scientific">Opisthorchis viverrini</name>
    <name type="common">Southeast Asian liver fluke</name>
    <dbReference type="NCBI Taxonomy" id="6198"/>
    <lineage>
        <taxon>Eukaryota</taxon>
        <taxon>Metazoa</taxon>
        <taxon>Spiralia</taxon>
        <taxon>Lophotrochozoa</taxon>
        <taxon>Platyhelminthes</taxon>
        <taxon>Trematoda</taxon>
        <taxon>Digenea</taxon>
        <taxon>Opisthorchiida</taxon>
        <taxon>Opisthorchiata</taxon>
        <taxon>Opisthorchiidae</taxon>
        <taxon>Opisthorchis</taxon>
    </lineage>
</organism>
<proteinExistence type="predicted"/>
<keyword evidence="3" id="KW-1185">Reference proteome</keyword>
<protein>
    <submittedName>
        <fullName evidence="2">Uncharacterized protein</fullName>
    </submittedName>
</protein>
<gene>
    <name evidence="2" type="ORF">T265_06050</name>
</gene>
<name>A0A074ZLY3_OPIVI</name>
<reference evidence="2 3" key="1">
    <citation type="submission" date="2013-11" db="EMBL/GenBank/DDBJ databases">
        <title>Opisthorchis viverrini - life in the bile duct.</title>
        <authorList>
            <person name="Young N.D."/>
            <person name="Nagarajan N."/>
            <person name="Lin S.J."/>
            <person name="Korhonen P.K."/>
            <person name="Jex A.R."/>
            <person name="Hall R.S."/>
            <person name="Safavi-Hemami H."/>
            <person name="Kaewkong W."/>
            <person name="Bertrand D."/>
            <person name="Gao S."/>
            <person name="Seet Q."/>
            <person name="Wongkham S."/>
            <person name="Teh B.T."/>
            <person name="Wongkham C."/>
            <person name="Intapan P.M."/>
            <person name="Maleewong W."/>
            <person name="Yang X."/>
            <person name="Hu M."/>
            <person name="Wang Z."/>
            <person name="Hofmann A."/>
            <person name="Sternberg P.W."/>
            <person name="Tan P."/>
            <person name="Wang J."/>
            <person name="Gasser R.B."/>
        </authorList>
    </citation>
    <scope>NUCLEOTIDE SEQUENCE [LARGE SCALE GENOMIC DNA]</scope>
</reference>
<evidence type="ECO:0000256" key="1">
    <source>
        <dbReference type="SAM" id="MobiDB-lite"/>
    </source>
</evidence>
<dbReference type="Proteomes" id="UP000054324">
    <property type="component" value="Unassembled WGS sequence"/>
</dbReference>
<dbReference type="GeneID" id="20320232"/>
<feature type="region of interest" description="Disordered" evidence="1">
    <location>
        <begin position="169"/>
        <end position="194"/>
    </location>
</feature>
<dbReference type="EMBL" id="KL596739">
    <property type="protein sequence ID" value="KER26767.1"/>
    <property type="molecule type" value="Genomic_DNA"/>
</dbReference>
<evidence type="ECO:0000313" key="3">
    <source>
        <dbReference type="Proteomes" id="UP000054324"/>
    </source>
</evidence>
<dbReference type="RefSeq" id="XP_009169484.1">
    <property type="nucleotide sequence ID" value="XM_009171220.1"/>
</dbReference>
<evidence type="ECO:0000313" key="2">
    <source>
        <dbReference type="EMBL" id="KER26767.1"/>
    </source>
</evidence>